<evidence type="ECO:0000313" key="1">
    <source>
        <dbReference type="EMBL" id="OGG43976.1"/>
    </source>
</evidence>
<dbReference type="AlphaFoldDB" id="A0A1F6C438"/>
<name>A0A1F6C438_HANXR</name>
<comment type="caution">
    <text evidence="1">The sequence shown here is derived from an EMBL/GenBank/DDBJ whole genome shotgun (WGS) entry which is preliminary data.</text>
</comment>
<organism evidence="1 2">
    <name type="scientific">Handelsmanbacteria sp. (strain RIFCSPLOWO2_12_FULL_64_10)</name>
    <dbReference type="NCBI Taxonomy" id="1817868"/>
    <lineage>
        <taxon>Bacteria</taxon>
        <taxon>Candidatus Handelsmaniibacteriota</taxon>
    </lineage>
</organism>
<gene>
    <name evidence="1" type="ORF">A3F84_13075</name>
</gene>
<reference evidence="1 2" key="1">
    <citation type="journal article" date="2016" name="Nat. Commun.">
        <title>Thousands of microbial genomes shed light on interconnected biogeochemical processes in an aquifer system.</title>
        <authorList>
            <person name="Anantharaman K."/>
            <person name="Brown C.T."/>
            <person name="Hug L.A."/>
            <person name="Sharon I."/>
            <person name="Castelle C.J."/>
            <person name="Probst A.J."/>
            <person name="Thomas B.C."/>
            <person name="Singh A."/>
            <person name="Wilkins M.J."/>
            <person name="Karaoz U."/>
            <person name="Brodie E.L."/>
            <person name="Williams K.H."/>
            <person name="Hubbard S.S."/>
            <person name="Banfield J.F."/>
        </authorList>
    </citation>
    <scope>NUCLEOTIDE SEQUENCE [LARGE SCALE GENOMIC DNA]</scope>
    <source>
        <strain evidence="2">RIFCSPLOWO2_12_FULL_64_10</strain>
    </source>
</reference>
<dbReference type="EMBL" id="MFKF01000421">
    <property type="protein sequence ID" value="OGG43976.1"/>
    <property type="molecule type" value="Genomic_DNA"/>
</dbReference>
<evidence type="ECO:0000313" key="2">
    <source>
        <dbReference type="Proteomes" id="UP000178606"/>
    </source>
</evidence>
<proteinExistence type="predicted"/>
<protein>
    <submittedName>
        <fullName evidence="1">Uncharacterized protein</fullName>
    </submittedName>
</protein>
<sequence length="112" mass="13016">MRGDQKGDQGRRLQDSIVATWSIPIRMDSEIRRIEDTLRGIRKALEDECMIGQDDASERVLLDLALNAIRDRITIHRIQPVTRDLDETERLLRLRQQADRHVVEMLTALKSV</sequence>
<accession>A0A1F6C438</accession>
<dbReference type="Proteomes" id="UP000178606">
    <property type="component" value="Unassembled WGS sequence"/>
</dbReference>